<comment type="caution">
    <text evidence="7">The sequence shown here is derived from an EMBL/GenBank/DDBJ whole genome shotgun (WGS) entry which is preliminary data.</text>
</comment>
<evidence type="ECO:0000256" key="5">
    <source>
        <dbReference type="ARBA" id="ARBA00023136"/>
    </source>
</evidence>
<reference evidence="7" key="1">
    <citation type="journal article" date="2015" name="Proc. Natl. Acad. Sci. U.S.A.">
        <title>Networks of energetic and metabolic interactions define dynamics in microbial communities.</title>
        <authorList>
            <person name="Embree M."/>
            <person name="Liu J.K."/>
            <person name="Al-Bassam M.M."/>
            <person name="Zengler K."/>
        </authorList>
    </citation>
    <scope>NUCLEOTIDE SEQUENCE</scope>
</reference>
<organism evidence="7">
    <name type="scientific">hydrocarbon metagenome</name>
    <dbReference type="NCBI Taxonomy" id="938273"/>
    <lineage>
        <taxon>unclassified sequences</taxon>
        <taxon>metagenomes</taxon>
        <taxon>ecological metagenomes</taxon>
    </lineage>
</organism>
<dbReference type="SMART" id="SM01049">
    <property type="entry name" value="Cache_2"/>
    <property type="match status" value="1"/>
</dbReference>
<gene>
    <name evidence="7" type="ORF">ASZ90_015217</name>
</gene>
<dbReference type="Pfam" id="PF17200">
    <property type="entry name" value="sCache_2"/>
    <property type="match status" value="1"/>
</dbReference>
<keyword evidence="4" id="KW-1133">Transmembrane helix</keyword>
<dbReference type="Gene3D" id="3.30.450.20">
    <property type="entry name" value="PAS domain"/>
    <property type="match status" value="1"/>
</dbReference>
<dbReference type="AlphaFoldDB" id="A0A0W8F3F9"/>
<evidence type="ECO:0000313" key="7">
    <source>
        <dbReference type="EMBL" id="KUG15122.1"/>
    </source>
</evidence>
<evidence type="ECO:0000256" key="4">
    <source>
        <dbReference type="ARBA" id="ARBA00022989"/>
    </source>
</evidence>
<dbReference type="GO" id="GO:0005886">
    <property type="term" value="C:plasma membrane"/>
    <property type="evidence" value="ECO:0007669"/>
    <property type="project" value="UniProtKB-SubCell"/>
</dbReference>
<evidence type="ECO:0000256" key="2">
    <source>
        <dbReference type="ARBA" id="ARBA00022475"/>
    </source>
</evidence>
<protein>
    <submittedName>
        <fullName evidence="7">Abc-type amino acid transport, signal transduction system, periplasmic component/domain</fullName>
    </submittedName>
</protein>
<proteinExistence type="predicted"/>
<accession>A0A0W8F3F9</accession>
<name>A0A0W8F3F9_9ZZZZ</name>
<feature type="domain" description="Single Cache" evidence="6">
    <location>
        <begin position="24"/>
        <end position="105"/>
    </location>
</feature>
<dbReference type="InterPro" id="IPR033480">
    <property type="entry name" value="sCache_2"/>
</dbReference>
<sequence>MQKLSYVRPVDDTYWIGAGIYTSEDRLIDPALRQFLADAKAYAVANGREKALAAFNNLSGPFIDGELYVFAYDYEGTVLSWPHRPDQIGVNRYNVTDPMGIFHIQSFITTAKRGGGVVDYYTTNPFTNATDLKVSWVTDVDGTWLIGAGRYIVPGPLVLRA</sequence>
<keyword evidence="2" id="KW-1003">Cell membrane</keyword>
<evidence type="ECO:0000256" key="3">
    <source>
        <dbReference type="ARBA" id="ARBA00022692"/>
    </source>
</evidence>
<evidence type="ECO:0000256" key="1">
    <source>
        <dbReference type="ARBA" id="ARBA00004651"/>
    </source>
</evidence>
<dbReference type="EMBL" id="LNQE01001585">
    <property type="protein sequence ID" value="KUG15122.1"/>
    <property type="molecule type" value="Genomic_DNA"/>
</dbReference>
<comment type="subcellular location">
    <subcellularLocation>
        <location evidence="1">Cell membrane</location>
        <topology evidence="1">Multi-pass membrane protein</topology>
    </subcellularLocation>
</comment>
<keyword evidence="3" id="KW-0812">Transmembrane</keyword>
<keyword evidence="5" id="KW-0472">Membrane</keyword>
<evidence type="ECO:0000259" key="6">
    <source>
        <dbReference type="SMART" id="SM01049"/>
    </source>
</evidence>